<protein>
    <submittedName>
        <fullName evidence="1">Uncharacterized protein</fullName>
    </submittedName>
</protein>
<gene>
    <name evidence="1" type="ORF">GYA27_02560</name>
</gene>
<sequence length="335" mass="37505">MPVLAAYIGAHDVTGLIYKSSEEYTFWNYPYVYSPELFSAFTTETSFYRALFDQMCKDVDLKLSDCDVILSGFLEPPKIDLGLKMYISMYELLLRTEQYYPIMINNYAVATKDQIFSSKPLQYPAGETQDPVEEDFAANLSLYPQVVVSDLVSRVEMDSKLLQTVQNFKVPAEKPIVFLGCRFNTLHGIEDVNTMLILQLLQGTGAYDIFVDSNDSTILTNLLRIYLGKDPGITVHPEKLATLISIPSGIECLIASQIGTSQIIDLEKDKIFVLPLPKEERTKIMLKPAGNPQVERIVSGGKSGLIFDTRTGKTDFASAYRQYSSFIRSAGGDIK</sequence>
<dbReference type="AlphaFoldDB" id="A0A7X9DKV8"/>
<reference evidence="1 2" key="1">
    <citation type="journal article" date="2020" name="Biotechnol. Biofuels">
        <title>New insights from the biogas microbiome by comprehensive genome-resolved metagenomics of nearly 1600 species originating from multiple anaerobic digesters.</title>
        <authorList>
            <person name="Campanaro S."/>
            <person name="Treu L."/>
            <person name="Rodriguez-R L.M."/>
            <person name="Kovalovszki A."/>
            <person name="Ziels R.M."/>
            <person name="Maus I."/>
            <person name="Zhu X."/>
            <person name="Kougias P.G."/>
            <person name="Basile A."/>
            <person name="Luo G."/>
            <person name="Schluter A."/>
            <person name="Konstantinidis K.T."/>
            <person name="Angelidaki I."/>
        </authorList>
    </citation>
    <scope>NUCLEOTIDE SEQUENCE [LARGE SCALE GENOMIC DNA]</scope>
    <source>
        <strain evidence="1">AS27yjCOA_165</strain>
    </source>
</reference>
<evidence type="ECO:0000313" key="1">
    <source>
        <dbReference type="EMBL" id="NMB70060.1"/>
    </source>
</evidence>
<dbReference type="Proteomes" id="UP000526033">
    <property type="component" value="Unassembled WGS sequence"/>
</dbReference>
<dbReference type="EMBL" id="JAAZNL010000025">
    <property type="protein sequence ID" value="NMB70060.1"/>
    <property type="molecule type" value="Genomic_DNA"/>
</dbReference>
<evidence type="ECO:0000313" key="2">
    <source>
        <dbReference type="Proteomes" id="UP000526033"/>
    </source>
</evidence>
<name>A0A7X9DKV8_UNCKA</name>
<comment type="caution">
    <text evidence="1">The sequence shown here is derived from an EMBL/GenBank/DDBJ whole genome shotgun (WGS) entry which is preliminary data.</text>
</comment>
<organism evidence="1 2">
    <name type="scientific">candidate division WWE3 bacterium</name>
    <dbReference type="NCBI Taxonomy" id="2053526"/>
    <lineage>
        <taxon>Bacteria</taxon>
        <taxon>Katanobacteria</taxon>
    </lineage>
</organism>
<accession>A0A7X9DKV8</accession>
<proteinExistence type="predicted"/>